<keyword evidence="2" id="KW-1185">Reference proteome</keyword>
<evidence type="ECO:0000313" key="1">
    <source>
        <dbReference type="EMBL" id="KAK3782274.1"/>
    </source>
</evidence>
<comment type="caution">
    <text evidence="1">The sequence shown here is derived from an EMBL/GenBank/DDBJ whole genome shotgun (WGS) entry which is preliminary data.</text>
</comment>
<dbReference type="GO" id="GO:0003677">
    <property type="term" value="F:DNA binding"/>
    <property type="evidence" value="ECO:0007669"/>
    <property type="project" value="TreeGrafter"/>
</dbReference>
<dbReference type="PANTHER" id="PTHR19303:SF73">
    <property type="entry name" value="PROTEIN PDC2"/>
    <property type="match status" value="1"/>
</dbReference>
<dbReference type="SUPFAM" id="SSF46689">
    <property type="entry name" value="Homeodomain-like"/>
    <property type="match status" value="1"/>
</dbReference>
<organism evidence="1 2">
    <name type="scientific">Elysia crispata</name>
    <name type="common">lettuce slug</name>
    <dbReference type="NCBI Taxonomy" id="231223"/>
    <lineage>
        <taxon>Eukaryota</taxon>
        <taxon>Metazoa</taxon>
        <taxon>Spiralia</taxon>
        <taxon>Lophotrochozoa</taxon>
        <taxon>Mollusca</taxon>
        <taxon>Gastropoda</taxon>
        <taxon>Heterobranchia</taxon>
        <taxon>Euthyneura</taxon>
        <taxon>Panpulmonata</taxon>
        <taxon>Sacoglossa</taxon>
        <taxon>Placobranchoidea</taxon>
        <taxon>Plakobranchidae</taxon>
        <taxon>Elysia</taxon>
    </lineage>
</organism>
<reference evidence="1" key="1">
    <citation type="journal article" date="2023" name="G3 (Bethesda)">
        <title>A reference genome for the long-term kleptoplast-retaining sea slug Elysia crispata morphotype clarki.</title>
        <authorList>
            <person name="Eastman K.E."/>
            <person name="Pendleton A.L."/>
            <person name="Shaikh M.A."/>
            <person name="Suttiyut T."/>
            <person name="Ogas R."/>
            <person name="Tomko P."/>
            <person name="Gavelis G."/>
            <person name="Widhalm J.R."/>
            <person name="Wisecaver J.H."/>
        </authorList>
    </citation>
    <scope>NUCLEOTIDE SEQUENCE</scope>
    <source>
        <strain evidence="1">ECLA1</strain>
    </source>
</reference>
<accession>A0AAE1A6M6</accession>
<sequence>MASIAKDVRCISLEQKVAIIEEVEKTAKSQSKICEELGIARGSLYTVLKDKGKMASCKDTDKAFPLRIEERYLRPDTDDVERALYPWFKDARVKYVTSTLSGPILVEKVKDFAERLGVTGFTGKSDRCERDSVIKEMNVLDALTTPASVWDDVSHQTITNCFRHIGFKTNLQAAEPANSELSEIQVDHSKEHDELKKMSKFSETSQEGSTTVEDYVNVDTDLITSAPLTDEEIVASVQPTGSGIASDDEEEADEATCVPNILPTSAVQAVACLRNFVLQQQSRYASAHHQP</sequence>
<dbReference type="Proteomes" id="UP001283361">
    <property type="component" value="Unassembled WGS sequence"/>
</dbReference>
<evidence type="ECO:0000313" key="2">
    <source>
        <dbReference type="Proteomes" id="UP001283361"/>
    </source>
</evidence>
<evidence type="ECO:0008006" key="3">
    <source>
        <dbReference type="Google" id="ProtNLM"/>
    </source>
</evidence>
<dbReference type="Gene3D" id="1.10.10.60">
    <property type="entry name" value="Homeodomain-like"/>
    <property type="match status" value="2"/>
</dbReference>
<dbReference type="PANTHER" id="PTHR19303">
    <property type="entry name" value="TRANSPOSON"/>
    <property type="match status" value="1"/>
</dbReference>
<dbReference type="EMBL" id="JAWDGP010002520">
    <property type="protein sequence ID" value="KAK3782274.1"/>
    <property type="molecule type" value="Genomic_DNA"/>
</dbReference>
<dbReference type="InterPro" id="IPR009057">
    <property type="entry name" value="Homeodomain-like_sf"/>
</dbReference>
<dbReference type="AlphaFoldDB" id="A0AAE1A6M6"/>
<dbReference type="InterPro" id="IPR050863">
    <property type="entry name" value="CenT-Element_Derived"/>
</dbReference>
<proteinExistence type="predicted"/>
<gene>
    <name evidence="1" type="ORF">RRG08_046385</name>
</gene>
<protein>
    <recommendedName>
        <fullName evidence="3">Transposase</fullName>
    </recommendedName>
</protein>
<dbReference type="GO" id="GO:0005634">
    <property type="term" value="C:nucleus"/>
    <property type="evidence" value="ECO:0007669"/>
    <property type="project" value="TreeGrafter"/>
</dbReference>
<name>A0AAE1A6M6_9GAST</name>